<dbReference type="GO" id="GO:0005886">
    <property type="term" value="C:plasma membrane"/>
    <property type="evidence" value="ECO:0007669"/>
    <property type="project" value="TreeGrafter"/>
</dbReference>
<dbReference type="GO" id="GO:0016887">
    <property type="term" value="F:ATP hydrolysis activity"/>
    <property type="evidence" value="ECO:0007669"/>
    <property type="project" value="InterPro"/>
</dbReference>
<evidence type="ECO:0000313" key="6">
    <source>
        <dbReference type="EMBL" id="MYD90784.1"/>
    </source>
</evidence>
<dbReference type="InterPro" id="IPR017911">
    <property type="entry name" value="MacB-like_ATP-bd"/>
</dbReference>
<reference evidence="6" key="1">
    <citation type="submission" date="2019-09" db="EMBL/GenBank/DDBJ databases">
        <title>Characterisation of the sponge microbiome using genome-centric metagenomics.</title>
        <authorList>
            <person name="Engelberts J.P."/>
            <person name="Robbins S.J."/>
            <person name="De Goeij J.M."/>
            <person name="Aranda M."/>
            <person name="Bell S.C."/>
            <person name="Webster N.S."/>
        </authorList>
    </citation>
    <scope>NUCLEOTIDE SEQUENCE</scope>
    <source>
        <strain evidence="6">SB0662_bin_9</strain>
    </source>
</reference>
<dbReference type="GO" id="GO:0022857">
    <property type="term" value="F:transmembrane transporter activity"/>
    <property type="evidence" value="ECO:0007669"/>
    <property type="project" value="TreeGrafter"/>
</dbReference>
<dbReference type="PANTHER" id="PTHR24220">
    <property type="entry name" value="IMPORT ATP-BINDING PROTEIN"/>
    <property type="match status" value="1"/>
</dbReference>
<dbReference type="InterPro" id="IPR015854">
    <property type="entry name" value="ABC_transpr_LolD-like"/>
</dbReference>
<dbReference type="GO" id="GO:0005524">
    <property type="term" value="F:ATP binding"/>
    <property type="evidence" value="ECO:0007669"/>
    <property type="project" value="UniProtKB-KW"/>
</dbReference>
<dbReference type="InterPro" id="IPR017871">
    <property type="entry name" value="ABC_transporter-like_CS"/>
</dbReference>
<dbReference type="Gene3D" id="3.40.50.300">
    <property type="entry name" value="P-loop containing nucleotide triphosphate hydrolases"/>
    <property type="match status" value="1"/>
</dbReference>
<organism evidence="6">
    <name type="scientific">Caldilineaceae bacterium SB0662_bin_9</name>
    <dbReference type="NCBI Taxonomy" id="2605258"/>
    <lineage>
        <taxon>Bacteria</taxon>
        <taxon>Bacillati</taxon>
        <taxon>Chloroflexota</taxon>
        <taxon>Caldilineae</taxon>
        <taxon>Caldilineales</taxon>
        <taxon>Caldilineaceae</taxon>
    </lineage>
</organism>
<dbReference type="CDD" id="cd03255">
    <property type="entry name" value="ABC_MJ0796_LolCDE_FtsE"/>
    <property type="match status" value="1"/>
</dbReference>
<dbReference type="InterPro" id="IPR003593">
    <property type="entry name" value="AAA+_ATPase"/>
</dbReference>
<keyword evidence="3 6" id="KW-0067">ATP-binding</keyword>
<keyword evidence="2" id="KW-0547">Nucleotide-binding</keyword>
<accession>A0A6B1DWQ5</accession>
<evidence type="ECO:0000256" key="4">
    <source>
        <dbReference type="SAM" id="MobiDB-lite"/>
    </source>
</evidence>
<evidence type="ECO:0000259" key="5">
    <source>
        <dbReference type="PROSITE" id="PS50893"/>
    </source>
</evidence>
<evidence type="ECO:0000256" key="3">
    <source>
        <dbReference type="ARBA" id="ARBA00022840"/>
    </source>
</evidence>
<dbReference type="AlphaFoldDB" id="A0A6B1DWQ5"/>
<dbReference type="PROSITE" id="PS00211">
    <property type="entry name" value="ABC_TRANSPORTER_1"/>
    <property type="match status" value="1"/>
</dbReference>
<dbReference type="SUPFAM" id="SSF52540">
    <property type="entry name" value="P-loop containing nucleoside triphosphate hydrolases"/>
    <property type="match status" value="1"/>
</dbReference>
<evidence type="ECO:0000256" key="1">
    <source>
        <dbReference type="ARBA" id="ARBA00022448"/>
    </source>
</evidence>
<feature type="region of interest" description="Disordered" evidence="4">
    <location>
        <begin position="243"/>
        <end position="266"/>
    </location>
</feature>
<protein>
    <submittedName>
        <fullName evidence="6">ABC transporter ATP-binding protein</fullName>
    </submittedName>
</protein>
<proteinExistence type="predicted"/>
<dbReference type="EMBL" id="VXPY01000077">
    <property type="protein sequence ID" value="MYD90784.1"/>
    <property type="molecule type" value="Genomic_DNA"/>
</dbReference>
<gene>
    <name evidence="6" type="ORF">F4Y08_10690</name>
</gene>
<dbReference type="GO" id="GO:0098796">
    <property type="term" value="C:membrane protein complex"/>
    <property type="evidence" value="ECO:0007669"/>
    <property type="project" value="UniProtKB-ARBA"/>
</dbReference>
<comment type="caution">
    <text evidence="6">The sequence shown here is derived from an EMBL/GenBank/DDBJ whole genome shotgun (WGS) entry which is preliminary data.</text>
</comment>
<name>A0A6B1DWQ5_9CHLR</name>
<evidence type="ECO:0000256" key="2">
    <source>
        <dbReference type="ARBA" id="ARBA00022741"/>
    </source>
</evidence>
<dbReference type="InterPro" id="IPR027417">
    <property type="entry name" value="P-loop_NTPase"/>
</dbReference>
<sequence length="266" mass="29366">MLTEELTRTYRMGGQDIPALRGVNLVVPEGRYMSLKGRSGSGKTTLLNCIGGLDTPTSGAVRIFGESIDQWTERKLTMWRRMTVGFVFQSFGLMPSLSAYENVELMLRMSGVKGRQRRAKAVECLELVGLTRWMHHRPFELSGGQQQRVAIARSLANSPRLILADEPTGELDTQTAREILGLFQKIVREQQVTVLMVTHDGLSDEYVDEILYLSDGAIAEQQPTVRERDPAIPNPADVRVLPVADVQSAAADTEEAPDPPSGPTES</sequence>
<dbReference type="InterPro" id="IPR003439">
    <property type="entry name" value="ABC_transporter-like_ATP-bd"/>
</dbReference>
<dbReference type="SMART" id="SM00382">
    <property type="entry name" value="AAA"/>
    <property type="match status" value="1"/>
</dbReference>
<keyword evidence="1" id="KW-0813">Transport</keyword>
<dbReference type="FunFam" id="3.40.50.300:FF:000032">
    <property type="entry name" value="Export ABC transporter ATP-binding protein"/>
    <property type="match status" value="1"/>
</dbReference>
<feature type="domain" description="ABC transporter" evidence="5">
    <location>
        <begin position="1"/>
        <end position="240"/>
    </location>
</feature>
<dbReference type="Pfam" id="PF00005">
    <property type="entry name" value="ABC_tran"/>
    <property type="match status" value="1"/>
</dbReference>
<dbReference type="PROSITE" id="PS50893">
    <property type="entry name" value="ABC_TRANSPORTER_2"/>
    <property type="match status" value="1"/>
</dbReference>